<gene>
    <name evidence="1" type="ORF">GCM10010468_28540</name>
</gene>
<comment type="caution">
    <text evidence="1">The sequence shown here is derived from an EMBL/GenBank/DDBJ whole genome shotgun (WGS) entry which is preliminary data.</text>
</comment>
<proteinExistence type="predicted"/>
<evidence type="ECO:0000313" key="1">
    <source>
        <dbReference type="EMBL" id="GAA3210528.1"/>
    </source>
</evidence>
<evidence type="ECO:0000313" key="2">
    <source>
        <dbReference type="Proteomes" id="UP001501237"/>
    </source>
</evidence>
<protein>
    <submittedName>
        <fullName evidence="1">Uncharacterized protein</fullName>
    </submittedName>
</protein>
<dbReference type="EMBL" id="BAAAUV010000006">
    <property type="protein sequence ID" value="GAA3210528.1"/>
    <property type="molecule type" value="Genomic_DNA"/>
</dbReference>
<dbReference type="Proteomes" id="UP001501237">
    <property type="component" value="Unassembled WGS sequence"/>
</dbReference>
<sequence>MKLRGALEPIGTPAAFTAAGTPAAWTAGAAGSSALTGTVVWEEAHPAVPISSAKAA</sequence>
<accession>A0ABP6QAT3</accession>
<organism evidence="1 2">
    <name type="scientific">Actinocorallia longicatena</name>
    <dbReference type="NCBI Taxonomy" id="111803"/>
    <lineage>
        <taxon>Bacteria</taxon>
        <taxon>Bacillati</taxon>
        <taxon>Actinomycetota</taxon>
        <taxon>Actinomycetes</taxon>
        <taxon>Streptosporangiales</taxon>
        <taxon>Thermomonosporaceae</taxon>
        <taxon>Actinocorallia</taxon>
    </lineage>
</organism>
<name>A0ABP6QAT3_9ACTN</name>
<keyword evidence="2" id="KW-1185">Reference proteome</keyword>
<reference evidence="2" key="1">
    <citation type="journal article" date="2019" name="Int. J. Syst. Evol. Microbiol.">
        <title>The Global Catalogue of Microorganisms (GCM) 10K type strain sequencing project: providing services to taxonomists for standard genome sequencing and annotation.</title>
        <authorList>
            <consortium name="The Broad Institute Genomics Platform"/>
            <consortium name="The Broad Institute Genome Sequencing Center for Infectious Disease"/>
            <person name="Wu L."/>
            <person name="Ma J."/>
        </authorList>
    </citation>
    <scope>NUCLEOTIDE SEQUENCE [LARGE SCALE GENOMIC DNA]</scope>
    <source>
        <strain evidence="2">JCM 9377</strain>
    </source>
</reference>